<evidence type="ECO:0000313" key="3">
    <source>
        <dbReference type="Proteomes" id="UP000078542"/>
    </source>
</evidence>
<protein>
    <submittedName>
        <fullName evidence="2">Uncharacterized protein</fullName>
    </submittedName>
</protein>
<keyword evidence="3" id="KW-1185">Reference proteome</keyword>
<evidence type="ECO:0000313" key="2">
    <source>
        <dbReference type="EMBL" id="KYM94543.1"/>
    </source>
</evidence>
<organism evidence="2 3">
    <name type="scientific">Cyphomyrmex costatus</name>
    <dbReference type="NCBI Taxonomy" id="456900"/>
    <lineage>
        <taxon>Eukaryota</taxon>
        <taxon>Metazoa</taxon>
        <taxon>Ecdysozoa</taxon>
        <taxon>Arthropoda</taxon>
        <taxon>Hexapoda</taxon>
        <taxon>Insecta</taxon>
        <taxon>Pterygota</taxon>
        <taxon>Neoptera</taxon>
        <taxon>Endopterygota</taxon>
        <taxon>Hymenoptera</taxon>
        <taxon>Apocrita</taxon>
        <taxon>Aculeata</taxon>
        <taxon>Formicoidea</taxon>
        <taxon>Formicidae</taxon>
        <taxon>Myrmicinae</taxon>
        <taxon>Cyphomyrmex</taxon>
    </lineage>
</organism>
<dbReference type="EMBL" id="KQ978379">
    <property type="protein sequence ID" value="KYM94543.1"/>
    <property type="molecule type" value="Genomic_DNA"/>
</dbReference>
<sequence>MSGVSNTGDIDEDHHHAENDRYHESGGVVSMIRSADYPASVYSPYDDDDSCGGCAGCCTCRVDVLLDTGSNEPLGIINYAIL</sequence>
<dbReference type="Proteomes" id="UP000078542">
    <property type="component" value="Unassembled WGS sequence"/>
</dbReference>
<accession>A0A195C2Y1</accession>
<feature type="compositionally biased region" description="Basic and acidic residues" evidence="1">
    <location>
        <begin position="12"/>
        <end position="24"/>
    </location>
</feature>
<proteinExistence type="predicted"/>
<name>A0A195C2Y1_9HYME</name>
<feature type="region of interest" description="Disordered" evidence="1">
    <location>
        <begin position="1"/>
        <end position="26"/>
    </location>
</feature>
<gene>
    <name evidence="2" type="ORF">ALC62_14986</name>
</gene>
<dbReference type="AlphaFoldDB" id="A0A195C2Y1"/>
<reference evidence="2 3" key="1">
    <citation type="submission" date="2016-03" db="EMBL/GenBank/DDBJ databases">
        <title>Cyphomyrmex costatus WGS genome.</title>
        <authorList>
            <person name="Nygaard S."/>
            <person name="Hu H."/>
            <person name="Boomsma J."/>
            <person name="Zhang G."/>
        </authorList>
    </citation>
    <scope>NUCLEOTIDE SEQUENCE [LARGE SCALE GENOMIC DNA]</scope>
    <source>
        <strain evidence="2">MS0001</strain>
        <tissue evidence="2">Whole body</tissue>
    </source>
</reference>
<evidence type="ECO:0000256" key="1">
    <source>
        <dbReference type="SAM" id="MobiDB-lite"/>
    </source>
</evidence>